<dbReference type="KEGG" id="doe:DENOEST_0240"/>
<name>A0A6S6XWZ1_9PROT</name>
<proteinExistence type="predicted"/>
<dbReference type="Proteomes" id="UP000515733">
    <property type="component" value="Chromosome"/>
</dbReference>
<dbReference type="EMBL" id="LR778301">
    <property type="protein sequence ID" value="CAB1367412.1"/>
    <property type="molecule type" value="Genomic_DNA"/>
</dbReference>
<organism evidence="1 2">
    <name type="scientific">Denitratisoma oestradiolicum</name>
    <dbReference type="NCBI Taxonomy" id="311182"/>
    <lineage>
        <taxon>Bacteria</taxon>
        <taxon>Pseudomonadati</taxon>
        <taxon>Pseudomonadota</taxon>
        <taxon>Betaproteobacteria</taxon>
        <taxon>Nitrosomonadales</taxon>
        <taxon>Sterolibacteriaceae</taxon>
        <taxon>Denitratisoma</taxon>
    </lineage>
</organism>
<dbReference type="AlphaFoldDB" id="A0A6S6XWZ1"/>
<keyword evidence="2" id="KW-1185">Reference proteome</keyword>
<protein>
    <submittedName>
        <fullName evidence="1">Uncharacterized protein</fullName>
    </submittedName>
</protein>
<accession>A0A6S6XWZ1</accession>
<sequence>MRPSFMMRETTLRIMKTLAPLRPPPGGSIRLAALNVTGRFVATPNNLRLAPRVAFPWGSPAGKLISHWM</sequence>
<evidence type="ECO:0000313" key="1">
    <source>
        <dbReference type="EMBL" id="CAB1367412.1"/>
    </source>
</evidence>
<gene>
    <name evidence="1" type="ORF">DENOEST_0240</name>
</gene>
<evidence type="ECO:0000313" key="2">
    <source>
        <dbReference type="Proteomes" id="UP000515733"/>
    </source>
</evidence>
<reference evidence="1 2" key="1">
    <citation type="submission" date="2020-03" db="EMBL/GenBank/DDBJ databases">
        <authorList>
            <consortium name="Genoscope - CEA"/>
            <person name="William W."/>
        </authorList>
    </citation>
    <scope>NUCLEOTIDE SEQUENCE [LARGE SCALE GENOMIC DNA]</scope>
    <source>
        <strain evidence="2">DSM 16959</strain>
    </source>
</reference>